<accession>A0A9D4HAY6</accession>
<evidence type="ECO:0000313" key="2">
    <source>
        <dbReference type="Proteomes" id="UP000828390"/>
    </source>
</evidence>
<dbReference type="AlphaFoldDB" id="A0A9D4HAY6"/>
<comment type="caution">
    <text evidence="1">The sequence shown here is derived from an EMBL/GenBank/DDBJ whole genome shotgun (WGS) entry which is preliminary data.</text>
</comment>
<feature type="non-terminal residue" evidence="1">
    <location>
        <position position="1"/>
    </location>
</feature>
<reference evidence="1" key="2">
    <citation type="submission" date="2020-11" db="EMBL/GenBank/DDBJ databases">
        <authorList>
            <person name="McCartney M.A."/>
            <person name="Auch B."/>
            <person name="Kono T."/>
            <person name="Mallez S."/>
            <person name="Becker A."/>
            <person name="Gohl D.M."/>
            <person name="Silverstein K.A.T."/>
            <person name="Koren S."/>
            <person name="Bechman K.B."/>
            <person name="Herman A."/>
            <person name="Abrahante J.E."/>
            <person name="Garbe J."/>
        </authorList>
    </citation>
    <scope>NUCLEOTIDE SEQUENCE</scope>
    <source>
        <strain evidence="1">Duluth1</strain>
        <tissue evidence="1">Whole animal</tissue>
    </source>
</reference>
<protein>
    <submittedName>
        <fullName evidence="1">Uncharacterized protein</fullName>
    </submittedName>
</protein>
<gene>
    <name evidence="1" type="ORF">DPMN_073416</name>
</gene>
<dbReference type="Proteomes" id="UP000828390">
    <property type="component" value="Unassembled WGS sequence"/>
</dbReference>
<organism evidence="1 2">
    <name type="scientific">Dreissena polymorpha</name>
    <name type="common">Zebra mussel</name>
    <name type="synonym">Mytilus polymorpha</name>
    <dbReference type="NCBI Taxonomy" id="45954"/>
    <lineage>
        <taxon>Eukaryota</taxon>
        <taxon>Metazoa</taxon>
        <taxon>Spiralia</taxon>
        <taxon>Lophotrochozoa</taxon>
        <taxon>Mollusca</taxon>
        <taxon>Bivalvia</taxon>
        <taxon>Autobranchia</taxon>
        <taxon>Heteroconchia</taxon>
        <taxon>Euheterodonta</taxon>
        <taxon>Imparidentia</taxon>
        <taxon>Neoheterodontei</taxon>
        <taxon>Myida</taxon>
        <taxon>Dreissenoidea</taxon>
        <taxon>Dreissenidae</taxon>
        <taxon>Dreissena</taxon>
    </lineage>
</organism>
<dbReference type="EMBL" id="JAIWYP010000014">
    <property type="protein sequence ID" value="KAH3713621.1"/>
    <property type="molecule type" value="Genomic_DNA"/>
</dbReference>
<keyword evidence="2" id="KW-1185">Reference proteome</keyword>
<evidence type="ECO:0000313" key="1">
    <source>
        <dbReference type="EMBL" id="KAH3713621.1"/>
    </source>
</evidence>
<sequence>TLAWITNTLRKPASNAPRNTLTCYLKVKRKGDVDGHGALDVLDKVIDLARAVQRQLSQLTSGIVVAAETREDERAIKNTFRPVSHPIFETRCKILVGCNNCVNTWCKSLPPAGCPKCNGRTAHDLPCQGFMRECMSSESYNVIMQ</sequence>
<proteinExistence type="predicted"/>
<name>A0A9D4HAY6_DREPO</name>
<reference evidence="1" key="1">
    <citation type="journal article" date="2019" name="bioRxiv">
        <title>The Genome of the Zebra Mussel, Dreissena polymorpha: A Resource for Invasive Species Research.</title>
        <authorList>
            <person name="McCartney M.A."/>
            <person name="Auch B."/>
            <person name="Kono T."/>
            <person name="Mallez S."/>
            <person name="Zhang Y."/>
            <person name="Obille A."/>
            <person name="Becker A."/>
            <person name="Abrahante J.E."/>
            <person name="Garbe J."/>
            <person name="Badalamenti J.P."/>
            <person name="Herman A."/>
            <person name="Mangelson H."/>
            <person name="Liachko I."/>
            <person name="Sullivan S."/>
            <person name="Sone E.D."/>
            <person name="Koren S."/>
            <person name="Silverstein K.A.T."/>
            <person name="Beckman K.B."/>
            <person name="Gohl D.M."/>
        </authorList>
    </citation>
    <scope>NUCLEOTIDE SEQUENCE</scope>
    <source>
        <strain evidence="1">Duluth1</strain>
        <tissue evidence="1">Whole animal</tissue>
    </source>
</reference>